<organism evidence="1 2">
    <name type="scientific">Texcoconibacillus texcoconensis</name>
    <dbReference type="NCBI Taxonomy" id="1095777"/>
    <lineage>
        <taxon>Bacteria</taxon>
        <taxon>Bacillati</taxon>
        <taxon>Bacillota</taxon>
        <taxon>Bacilli</taxon>
        <taxon>Bacillales</taxon>
        <taxon>Bacillaceae</taxon>
        <taxon>Texcoconibacillus</taxon>
    </lineage>
</organism>
<dbReference type="Proteomes" id="UP000551878">
    <property type="component" value="Unassembled WGS sequence"/>
</dbReference>
<reference evidence="1 2" key="1">
    <citation type="submission" date="2020-08" db="EMBL/GenBank/DDBJ databases">
        <title>Genomic Encyclopedia of Type Strains, Phase IV (KMG-IV): sequencing the most valuable type-strain genomes for metagenomic binning, comparative biology and taxonomic classification.</title>
        <authorList>
            <person name="Goeker M."/>
        </authorList>
    </citation>
    <scope>NUCLEOTIDE SEQUENCE [LARGE SCALE GENOMIC DNA]</scope>
    <source>
        <strain evidence="1 2">DSM 24696</strain>
    </source>
</reference>
<dbReference type="Pfam" id="PF08970">
    <property type="entry name" value="Sda"/>
    <property type="match status" value="1"/>
</dbReference>
<dbReference type="RefSeq" id="WP_184664424.1">
    <property type="nucleotide sequence ID" value="NZ_JACHHB010000009.1"/>
</dbReference>
<accession>A0A840QRK4</accession>
<dbReference type="SUPFAM" id="SSF100985">
    <property type="entry name" value="Sporulation inhibitor Sda"/>
    <property type="match status" value="1"/>
</dbReference>
<evidence type="ECO:0000313" key="1">
    <source>
        <dbReference type="EMBL" id="MBB5173994.1"/>
    </source>
</evidence>
<evidence type="ECO:0000313" key="2">
    <source>
        <dbReference type="Proteomes" id="UP000551878"/>
    </source>
</evidence>
<comment type="caution">
    <text evidence="1">The sequence shown here is derived from an EMBL/GenBank/DDBJ whole genome shotgun (WGS) entry which is preliminary data.</text>
</comment>
<dbReference type="Gene3D" id="1.10.287.1100">
    <property type="entry name" value="Sporulation inhibitor A"/>
    <property type="match status" value="1"/>
</dbReference>
<dbReference type="InterPro" id="IPR015064">
    <property type="entry name" value="Sda"/>
</dbReference>
<dbReference type="EMBL" id="JACHHB010000009">
    <property type="protein sequence ID" value="MBB5173994.1"/>
    <property type="molecule type" value="Genomic_DNA"/>
</dbReference>
<evidence type="ECO:0008006" key="3">
    <source>
        <dbReference type="Google" id="ProtNLM"/>
    </source>
</evidence>
<gene>
    <name evidence="1" type="ORF">HNQ41_002184</name>
</gene>
<protein>
    <recommendedName>
        <fullName evidence="3">Sporulation inhibitor A</fullName>
    </recommendedName>
</protein>
<dbReference type="InterPro" id="IPR036916">
    <property type="entry name" value="Sda_sf"/>
</dbReference>
<keyword evidence="2" id="KW-1185">Reference proteome</keyword>
<proteinExistence type="predicted"/>
<dbReference type="AlphaFoldDB" id="A0A840QRK4"/>
<sequence length="55" mass="6383">MYTKLKDELLVEAYEHAVRSQLDGEFLQILKEELDRRGIIFDEAKKVATADNNKS</sequence>
<name>A0A840QRK4_9BACI</name>